<feature type="transmembrane region" description="Helical" evidence="6">
    <location>
        <begin position="289"/>
        <end position="309"/>
    </location>
</feature>
<evidence type="ECO:0000256" key="5">
    <source>
        <dbReference type="ARBA" id="ARBA00023136"/>
    </source>
</evidence>
<evidence type="ECO:0000256" key="4">
    <source>
        <dbReference type="ARBA" id="ARBA00022989"/>
    </source>
</evidence>
<dbReference type="InterPro" id="IPR018076">
    <property type="entry name" value="T2SS_GspF_dom"/>
</dbReference>
<evidence type="ECO:0000313" key="9">
    <source>
        <dbReference type="Proteomes" id="UP000732298"/>
    </source>
</evidence>
<evidence type="ECO:0000256" key="2">
    <source>
        <dbReference type="ARBA" id="ARBA00022475"/>
    </source>
</evidence>
<reference evidence="8" key="1">
    <citation type="submission" date="2020-07" db="EMBL/GenBank/DDBJ databases">
        <title>Huge and variable diversity of episymbiotic CPR bacteria and DPANN archaea in groundwater ecosystems.</title>
        <authorList>
            <person name="He C.Y."/>
            <person name="Keren R."/>
            <person name="Whittaker M."/>
            <person name="Farag I.F."/>
            <person name="Doudna J."/>
            <person name="Cate J.H.D."/>
            <person name="Banfield J.F."/>
        </authorList>
    </citation>
    <scope>NUCLEOTIDE SEQUENCE</scope>
    <source>
        <strain evidence="8">NC_groundwater_1296_Ag_S-0.2um_52_80</strain>
    </source>
</reference>
<dbReference type="InterPro" id="IPR042094">
    <property type="entry name" value="T2SS_GspF_sf"/>
</dbReference>
<feature type="domain" description="Type II secretion system protein GspF" evidence="7">
    <location>
        <begin position="102"/>
        <end position="228"/>
    </location>
</feature>
<dbReference type="Gene3D" id="1.20.81.30">
    <property type="entry name" value="Type II secretion system (T2SS), domain F"/>
    <property type="match status" value="1"/>
</dbReference>
<dbReference type="AlphaFoldDB" id="A0A8T3YL52"/>
<gene>
    <name evidence="8" type="ORF">HY544_03390</name>
</gene>
<evidence type="ECO:0000313" key="8">
    <source>
        <dbReference type="EMBL" id="MBI4210522.1"/>
    </source>
</evidence>
<feature type="transmembrane region" description="Helical" evidence="6">
    <location>
        <begin position="207"/>
        <end position="228"/>
    </location>
</feature>
<name>A0A8T3YL52_9ARCH</name>
<dbReference type="Proteomes" id="UP000732298">
    <property type="component" value="Unassembled WGS sequence"/>
</dbReference>
<feature type="transmembrane region" description="Helical" evidence="6">
    <location>
        <begin position="68"/>
        <end position="86"/>
    </location>
</feature>
<organism evidence="8 9">
    <name type="scientific">Candidatus Iainarchaeum sp</name>
    <dbReference type="NCBI Taxonomy" id="3101447"/>
    <lineage>
        <taxon>Archaea</taxon>
        <taxon>Candidatus Iainarchaeota</taxon>
        <taxon>Candidatus Iainarchaeia</taxon>
        <taxon>Candidatus Iainarchaeales</taxon>
        <taxon>Candidatus Iainarchaeaceae</taxon>
        <taxon>Candidatus Iainarchaeum</taxon>
    </lineage>
</organism>
<sequence length="318" mass="35180">MAVNLVDRIPFLKRNRLFRKYADYIESIEFKIDPLLWILLSLLLSALLGIGTFFAVKEIIGLGEYVQLSALLFLVSLDILIGYPYIAALSRIDKIEEDLPDALRQMSDTLRSGGTYEYALKEIAAAEYGPLKKEMTNVLRKLEEGENFENSLLTLSENIDSRLVKRTVRIIIDSVAAGAGLASVLEEISEDARETHRIHKERRSRTVLQVIFMFVAGGLIAPMIFGFVSTISRILINASAAIVDAQTRGFAAESLQTINDSIQAYIFIEAIATAVMISIMRDGNLSKSIIYIPILLFVAYMSYLISGLISTSLVGAGA</sequence>
<dbReference type="GO" id="GO:0005886">
    <property type="term" value="C:plasma membrane"/>
    <property type="evidence" value="ECO:0007669"/>
    <property type="project" value="UniProtKB-SubCell"/>
</dbReference>
<dbReference type="InterPro" id="IPR056569">
    <property type="entry name" value="ArlJ-like"/>
</dbReference>
<proteinExistence type="predicted"/>
<evidence type="ECO:0000259" key="7">
    <source>
        <dbReference type="Pfam" id="PF00482"/>
    </source>
</evidence>
<dbReference type="PANTHER" id="PTHR35402:SF1">
    <property type="entry name" value="TYPE II SECRETION SYSTEM PROTEIN GSPF DOMAIN-CONTAINING PROTEIN"/>
    <property type="match status" value="1"/>
</dbReference>
<keyword evidence="4 6" id="KW-1133">Transmembrane helix</keyword>
<feature type="transmembrane region" description="Helical" evidence="6">
    <location>
        <begin position="262"/>
        <end position="280"/>
    </location>
</feature>
<dbReference type="EMBL" id="JACQPB010000034">
    <property type="protein sequence ID" value="MBI4210522.1"/>
    <property type="molecule type" value="Genomic_DNA"/>
</dbReference>
<comment type="subcellular location">
    <subcellularLocation>
        <location evidence="1">Cell membrane</location>
        <topology evidence="1">Multi-pass membrane protein</topology>
    </subcellularLocation>
</comment>
<feature type="transmembrane region" description="Helical" evidence="6">
    <location>
        <begin position="35"/>
        <end position="56"/>
    </location>
</feature>
<evidence type="ECO:0000256" key="1">
    <source>
        <dbReference type="ARBA" id="ARBA00004651"/>
    </source>
</evidence>
<dbReference type="Pfam" id="PF00482">
    <property type="entry name" value="T2SSF"/>
    <property type="match status" value="1"/>
</dbReference>
<evidence type="ECO:0000256" key="6">
    <source>
        <dbReference type="SAM" id="Phobius"/>
    </source>
</evidence>
<keyword evidence="2" id="KW-1003">Cell membrane</keyword>
<dbReference type="PANTHER" id="PTHR35402">
    <property type="entry name" value="INTEGRAL MEMBRANE PROTEIN-RELATED"/>
    <property type="match status" value="1"/>
</dbReference>
<accession>A0A8T3YL52</accession>
<keyword evidence="3 6" id="KW-0812">Transmembrane</keyword>
<evidence type="ECO:0000256" key="3">
    <source>
        <dbReference type="ARBA" id="ARBA00022692"/>
    </source>
</evidence>
<comment type="caution">
    <text evidence="8">The sequence shown here is derived from an EMBL/GenBank/DDBJ whole genome shotgun (WGS) entry which is preliminary data.</text>
</comment>
<keyword evidence="5 6" id="KW-0472">Membrane</keyword>
<protein>
    <submittedName>
        <fullName evidence="8">Type II secretion system F family protein</fullName>
    </submittedName>
</protein>